<reference evidence="5 6" key="1">
    <citation type="submission" date="2024-06" db="EMBL/GenBank/DDBJ databases">
        <authorList>
            <person name="Kraege A."/>
            <person name="Thomma B."/>
        </authorList>
    </citation>
    <scope>NUCLEOTIDE SEQUENCE [LARGE SCALE GENOMIC DNA]</scope>
</reference>
<dbReference type="PANTHER" id="PTHR12304:SF4">
    <property type="entry name" value="URIDINE NUCLEOSIDASE"/>
    <property type="match status" value="1"/>
</dbReference>
<comment type="caution">
    <text evidence="5">The sequence shown here is derived from an EMBL/GenBank/DDBJ whole genome shotgun (WGS) entry which is preliminary data.</text>
</comment>
<comment type="similarity">
    <text evidence="1">Belongs to the IUNH family.</text>
</comment>
<proteinExistence type="inferred from homology"/>
<accession>A0ABP1FX79</accession>
<gene>
    <name evidence="5" type="primary">g6133</name>
    <name evidence="5" type="ORF">VP750_LOCUS5253</name>
</gene>
<evidence type="ECO:0000256" key="3">
    <source>
        <dbReference type="ARBA" id="ARBA00023295"/>
    </source>
</evidence>
<organism evidence="5 6">
    <name type="scientific">Coccomyxa viridis</name>
    <dbReference type="NCBI Taxonomy" id="1274662"/>
    <lineage>
        <taxon>Eukaryota</taxon>
        <taxon>Viridiplantae</taxon>
        <taxon>Chlorophyta</taxon>
        <taxon>core chlorophytes</taxon>
        <taxon>Trebouxiophyceae</taxon>
        <taxon>Trebouxiophyceae incertae sedis</taxon>
        <taxon>Coccomyxaceae</taxon>
        <taxon>Coccomyxa</taxon>
    </lineage>
</organism>
<dbReference type="CDD" id="cd02650">
    <property type="entry name" value="nuc_hydro_CaPnhB"/>
    <property type="match status" value="1"/>
</dbReference>
<feature type="domain" description="Inosine/uridine-preferring nucleoside hydrolase" evidence="4">
    <location>
        <begin position="8"/>
        <end position="309"/>
    </location>
</feature>
<evidence type="ECO:0000313" key="5">
    <source>
        <dbReference type="EMBL" id="CAL5223594.1"/>
    </source>
</evidence>
<dbReference type="InterPro" id="IPR023186">
    <property type="entry name" value="IUNH"/>
</dbReference>
<keyword evidence="6" id="KW-1185">Reference proteome</keyword>
<dbReference type="Pfam" id="PF01156">
    <property type="entry name" value="IU_nuc_hydro"/>
    <property type="match status" value="1"/>
</dbReference>
<keyword evidence="3" id="KW-0326">Glycosidase</keyword>
<dbReference type="InterPro" id="IPR001910">
    <property type="entry name" value="Inosine/uridine_hydrolase_dom"/>
</dbReference>
<sequence>MSPTRKKLIIDTDPGIDDAMAILTAMNSEEVEVIGLTTVFGNVYTDTATKNAFKILEVAGKSQIPVAEGAHDTFAGIKKDWVPDFVHGDDGFGNMNFPEVQGVKYPGSAADFLIETVAGQPGEVVVLALGPLTNVALAMQKDPAFAENVGELVILGGAFFVNGNVNPATEANFFGDPEAADFVLSQPAKTRIVGLDITHSCTFTGPELTGLHGKGRFGTFLSSITAFYLKYHRDSYDMDAVYVHDPAALAVVLRPSLFTWRTGQIRVLTESVARGMSVMDTGLKRWNRPHAWTDRPRVQVAVAVNAKAVTEMLLQRMAL</sequence>
<dbReference type="SUPFAM" id="SSF53590">
    <property type="entry name" value="Nucleoside hydrolase"/>
    <property type="match status" value="1"/>
</dbReference>
<name>A0ABP1FX79_9CHLO</name>
<dbReference type="InterPro" id="IPR036452">
    <property type="entry name" value="Ribo_hydro-like"/>
</dbReference>
<dbReference type="PANTHER" id="PTHR12304">
    <property type="entry name" value="INOSINE-URIDINE PREFERRING NUCLEOSIDE HYDROLASE"/>
    <property type="match status" value="1"/>
</dbReference>
<evidence type="ECO:0000256" key="2">
    <source>
        <dbReference type="ARBA" id="ARBA00022801"/>
    </source>
</evidence>
<dbReference type="EMBL" id="CAXHTA020000009">
    <property type="protein sequence ID" value="CAL5223594.1"/>
    <property type="molecule type" value="Genomic_DNA"/>
</dbReference>
<evidence type="ECO:0000313" key="6">
    <source>
        <dbReference type="Proteomes" id="UP001497392"/>
    </source>
</evidence>
<dbReference type="Gene3D" id="3.90.245.10">
    <property type="entry name" value="Ribonucleoside hydrolase-like"/>
    <property type="match status" value="1"/>
</dbReference>
<evidence type="ECO:0000256" key="1">
    <source>
        <dbReference type="ARBA" id="ARBA00009176"/>
    </source>
</evidence>
<protein>
    <submittedName>
        <fullName evidence="5">G6133 protein</fullName>
    </submittedName>
</protein>
<dbReference type="Proteomes" id="UP001497392">
    <property type="component" value="Unassembled WGS sequence"/>
</dbReference>
<keyword evidence="2" id="KW-0378">Hydrolase</keyword>
<evidence type="ECO:0000259" key="4">
    <source>
        <dbReference type="Pfam" id="PF01156"/>
    </source>
</evidence>